<evidence type="ECO:0000313" key="1">
    <source>
        <dbReference type="EMBL" id="TEB32150.1"/>
    </source>
</evidence>
<dbReference type="AlphaFoldDB" id="A0A4Y7TDD5"/>
<gene>
    <name evidence="1" type="ORF">FA13DRAFT_1731893</name>
</gene>
<dbReference type="Proteomes" id="UP000298030">
    <property type="component" value="Unassembled WGS sequence"/>
</dbReference>
<accession>A0A4Y7TDD5</accession>
<organism evidence="1 2">
    <name type="scientific">Coprinellus micaceus</name>
    <name type="common">Glistening ink-cap mushroom</name>
    <name type="synonym">Coprinus micaceus</name>
    <dbReference type="NCBI Taxonomy" id="71717"/>
    <lineage>
        <taxon>Eukaryota</taxon>
        <taxon>Fungi</taxon>
        <taxon>Dikarya</taxon>
        <taxon>Basidiomycota</taxon>
        <taxon>Agaricomycotina</taxon>
        <taxon>Agaricomycetes</taxon>
        <taxon>Agaricomycetidae</taxon>
        <taxon>Agaricales</taxon>
        <taxon>Agaricineae</taxon>
        <taxon>Psathyrellaceae</taxon>
        <taxon>Coprinellus</taxon>
    </lineage>
</organism>
<name>A0A4Y7TDD5_COPMI</name>
<sequence length="90" mass="10130">MARFVVIVVEGGTDLRERSCRFPIAAQTALRGLLPGTFDNIRPSVVYVTRITEKHFHGSALLLLKLGVWFETAPRPSVHMRRTEDQPDLA</sequence>
<dbReference type="EMBL" id="QPFP01000016">
    <property type="protein sequence ID" value="TEB32150.1"/>
    <property type="molecule type" value="Genomic_DNA"/>
</dbReference>
<reference evidence="1 2" key="1">
    <citation type="journal article" date="2019" name="Nat. Ecol. Evol.">
        <title>Megaphylogeny resolves global patterns of mushroom evolution.</title>
        <authorList>
            <person name="Varga T."/>
            <person name="Krizsan K."/>
            <person name="Foldi C."/>
            <person name="Dima B."/>
            <person name="Sanchez-Garcia M."/>
            <person name="Sanchez-Ramirez S."/>
            <person name="Szollosi G.J."/>
            <person name="Szarkandi J.G."/>
            <person name="Papp V."/>
            <person name="Albert L."/>
            <person name="Andreopoulos W."/>
            <person name="Angelini C."/>
            <person name="Antonin V."/>
            <person name="Barry K.W."/>
            <person name="Bougher N.L."/>
            <person name="Buchanan P."/>
            <person name="Buyck B."/>
            <person name="Bense V."/>
            <person name="Catcheside P."/>
            <person name="Chovatia M."/>
            <person name="Cooper J."/>
            <person name="Damon W."/>
            <person name="Desjardin D."/>
            <person name="Finy P."/>
            <person name="Geml J."/>
            <person name="Haridas S."/>
            <person name="Hughes K."/>
            <person name="Justo A."/>
            <person name="Karasinski D."/>
            <person name="Kautmanova I."/>
            <person name="Kiss B."/>
            <person name="Kocsube S."/>
            <person name="Kotiranta H."/>
            <person name="LaButti K.M."/>
            <person name="Lechner B.E."/>
            <person name="Liimatainen K."/>
            <person name="Lipzen A."/>
            <person name="Lukacs Z."/>
            <person name="Mihaltcheva S."/>
            <person name="Morgado L.N."/>
            <person name="Niskanen T."/>
            <person name="Noordeloos M.E."/>
            <person name="Ohm R.A."/>
            <person name="Ortiz-Santana B."/>
            <person name="Ovrebo C."/>
            <person name="Racz N."/>
            <person name="Riley R."/>
            <person name="Savchenko A."/>
            <person name="Shiryaev A."/>
            <person name="Soop K."/>
            <person name="Spirin V."/>
            <person name="Szebenyi C."/>
            <person name="Tomsovsky M."/>
            <person name="Tulloss R.E."/>
            <person name="Uehling J."/>
            <person name="Grigoriev I.V."/>
            <person name="Vagvolgyi C."/>
            <person name="Papp T."/>
            <person name="Martin F.M."/>
            <person name="Miettinen O."/>
            <person name="Hibbett D.S."/>
            <person name="Nagy L.G."/>
        </authorList>
    </citation>
    <scope>NUCLEOTIDE SEQUENCE [LARGE SCALE GENOMIC DNA]</scope>
    <source>
        <strain evidence="1 2">FP101781</strain>
    </source>
</reference>
<proteinExistence type="predicted"/>
<protein>
    <submittedName>
        <fullName evidence="1">Uncharacterized protein</fullName>
    </submittedName>
</protein>
<keyword evidence="2" id="KW-1185">Reference proteome</keyword>
<comment type="caution">
    <text evidence="1">The sequence shown here is derived from an EMBL/GenBank/DDBJ whole genome shotgun (WGS) entry which is preliminary data.</text>
</comment>
<evidence type="ECO:0000313" key="2">
    <source>
        <dbReference type="Proteomes" id="UP000298030"/>
    </source>
</evidence>